<dbReference type="GO" id="GO:0031222">
    <property type="term" value="P:arabinan catabolic process"/>
    <property type="evidence" value="ECO:0007669"/>
    <property type="project" value="TreeGrafter"/>
</dbReference>
<dbReference type="InterPro" id="IPR026891">
    <property type="entry name" value="Fn3-like"/>
</dbReference>
<sequence>MKLPRTLALALAATVLAAHPMGAAAPDASLFILNSSSGGETAAPAALYRDGWIDFNKNGAKDPYEDPALSVDARIEDLLARMTLEEKTAQMVTLYGFPRVAKDELPTPAWKDAFWKDGIGNIDEHMNGNTGWTNNLVRPKHALPWSLHTRAINEVQRWFVEQTRLGIPVDFTNEGIRGLLHAKATSFPAQLAVASTWDRGLVARIGRITGREGRALGYTNVYSPVLDLARDPRWGRVIETYGEDPFLVGELGVEQVRGIQSQRVVSTLKHFAVYSIPKGGRDGTARTDPQATWRDVQTLHLAPFRRAVRDAGALGVMASYNDYDGIPMEANKLFLTDILRGEYRFNGYVVSDSAAVEFIHTKHRTAATPADAIRQSVEAGLNIRTNFTPPEDYGEPLRRLVRDGLLSENLIDRRVREILRVKFWLGLFDQPYSPAPAEADRIVRHPDHLAVAAEAARKSIVLLKNENHALPLDAKKIGRILVAGPLADDAHGWWSRYGAQLLDFVTPLAGIRARAASAGIEVSYEKGVAVKDAAFPESDVYKEAPDAAVRAGIAAAVAAARGVDVIIATLGETDDLCRESASRISLNLPGYQEELLQALHATGKPVVLVLSNGRPLSVNWAAKHIPAIVEMWFPGEEGGAALADILFGDYNPSGRLPITFPKSAGQIQMNFPARPGSQGRDYGQVEGILFPFGHGLGYTTFAYSNLKITPDKQGPQGRVEVSCDVTNTGTRAGDEIVQLYLRDDYSSVVTFESVLRGFERVTLAPGETRTVRFTLRPEHLALYDRLHQWTVEPGHFSVMVGASSEDIRLRGGFDIVDAAGRLERPAGATDDLDPR</sequence>
<reference evidence="6 7" key="1">
    <citation type="submission" date="2016-01" db="EMBL/GenBank/DDBJ databases">
        <title>High potential of lignocellulose degradation of a new Verrucomicrobia species.</title>
        <authorList>
            <person name="Wang Y."/>
            <person name="Shi Y."/>
            <person name="Qiu Z."/>
            <person name="Liu S."/>
            <person name="Yang H."/>
        </authorList>
    </citation>
    <scope>NUCLEOTIDE SEQUENCE [LARGE SCALE GENOMIC DNA]</scope>
    <source>
        <strain evidence="6 7">TSB47</strain>
    </source>
</reference>
<dbReference type="SMART" id="SM01217">
    <property type="entry name" value="Fn3_like"/>
    <property type="match status" value="1"/>
</dbReference>
<dbReference type="EMBL" id="LRRQ01000097">
    <property type="protein sequence ID" value="OAM89387.1"/>
    <property type="molecule type" value="Genomic_DNA"/>
</dbReference>
<dbReference type="PRINTS" id="PR00133">
    <property type="entry name" value="GLHYDRLASE3"/>
</dbReference>
<evidence type="ECO:0000313" key="7">
    <source>
        <dbReference type="Proteomes" id="UP000078486"/>
    </source>
</evidence>
<dbReference type="PANTHER" id="PTHR42721:SF3">
    <property type="entry name" value="BETA-D-XYLOSIDASE 5-RELATED"/>
    <property type="match status" value="1"/>
</dbReference>
<dbReference type="InterPro" id="IPR017853">
    <property type="entry name" value="GH"/>
</dbReference>
<dbReference type="Pfam" id="PF14310">
    <property type="entry name" value="Fn3-like"/>
    <property type="match status" value="1"/>
</dbReference>
<keyword evidence="3 6" id="KW-0378">Hydrolase</keyword>
<dbReference type="InterPro" id="IPR002772">
    <property type="entry name" value="Glyco_hydro_3_C"/>
</dbReference>
<accession>A0A178IJD0</accession>
<organism evidence="6 7">
    <name type="scientific">Termitidicoccus mucosus</name>
    <dbReference type="NCBI Taxonomy" id="1184151"/>
    <lineage>
        <taxon>Bacteria</taxon>
        <taxon>Pseudomonadati</taxon>
        <taxon>Verrucomicrobiota</taxon>
        <taxon>Opitutia</taxon>
        <taxon>Opitutales</taxon>
        <taxon>Opitutaceae</taxon>
        <taxon>Termitidicoccus</taxon>
    </lineage>
</organism>
<keyword evidence="2 4" id="KW-0732">Signal</keyword>
<evidence type="ECO:0000256" key="4">
    <source>
        <dbReference type="SAM" id="SignalP"/>
    </source>
</evidence>
<dbReference type="Gene3D" id="2.60.40.10">
    <property type="entry name" value="Immunoglobulins"/>
    <property type="match status" value="1"/>
</dbReference>
<proteinExistence type="inferred from homology"/>
<evidence type="ECO:0000256" key="3">
    <source>
        <dbReference type="ARBA" id="ARBA00022801"/>
    </source>
</evidence>
<evidence type="ECO:0000256" key="1">
    <source>
        <dbReference type="ARBA" id="ARBA00005336"/>
    </source>
</evidence>
<dbReference type="InterPro" id="IPR001764">
    <property type="entry name" value="Glyco_hydro_3_N"/>
</dbReference>
<feature type="chain" id="PRO_5008089020" evidence="4">
    <location>
        <begin position="24"/>
        <end position="835"/>
    </location>
</feature>
<feature type="domain" description="Fibronectin type III-like" evidence="5">
    <location>
        <begin position="735"/>
        <end position="804"/>
    </location>
</feature>
<dbReference type="SUPFAM" id="SSF51445">
    <property type="entry name" value="(Trans)glycosidases"/>
    <property type="match status" value="1"/>
</dbReference>
<protein>
    <submittedName>
        <fullName evidence="6">Glycosyl hydrolase</fullName>
    </submittedName>
</protein>
<evidence type="ECO:0000259" key="5">
    <source>
        <dbReference type="SMART" id="SM01217"/>
    </source>
</evidence>
<dbReference type="SUPFAM" id="SSF52279">
    <property type="entry name" value="Beta-D-glucan exohydrolase, C-terminal domain"/>
    <property type="match status" value="1"/>
</dbReference>
<dbReference type="GO" id="GO:0046556">
    <property type="term" value="F:alpha-L-arabinofuranosidase activity"/>
    <property type="evidence" value="ECO:0007669"/>
    <property type="project" value="TreeGrafter"/>
</dbReference>
<dbReference type="Pfam" id="PF01915">
    <property type="entry name" value="Glyco_hydro_3_C"/>
    <property type="match status" value="1"/>
</dbReference>
<dbReference type="InterPro" id="IPR013783">
    <property type="entry name" value="Ig-like_fold"/>
</dbReference>
<comment type="similarity">
    <text evidence="1">Belongs to the glycosyl hydrolase 3 family.</text>
</comment>
<dbReference type="GO" id="GO:0045493">
    <property type="term" value="P:xylan catabolic process"/>
    <property type="evidence" value="ECO:0007669"/>
    <property type="project" value="InterPro"/>
</dbReference>
<gene>
    <name evidence="6" type="ORF">AW736_13380</name>
</gene>
<evidence type="ECO:0000256" key="2">
    <source>
        <dbReference type="ARBA" id="ARBA00022729"/>
    </source>
</evidence>
<comment type="caution">
    <text evidence="6">The sequence shown here is derived from an EMBL/GenBank/DDBJ whole genome shotgun (WGS) entry which is preliminary data.</text>
</comment>
<dbReference type="STRING" id="1184151.AW736_13380"/>
<dbReference type="Pfam" id="PF00933">
    <property type="entry name" value="Glyco_hydro_3"/>
    <property type="match status" value="1"/>
</dbReference>
<dbReference type="AlphaFoldDB" id="A0A178IJD0"/>
<feature type="signal peptide" evidence="4">
    <location>
        <begin position="1"/>
        <end position="23"/>
    </location>
</feature>
<dbReference type="GO" id="GO:0008422">
    <property type="term" value="F:beta-glucosidase activity"/>
    <property type="evidence" value="ECO:0007669"/>
    <property type="project" value="UniProtKB-ARBA"/>
</dbReference>
<dbReference type="Gene3D" id="3.40.50.1700">
    <property type="entry name" value="Glycoside hydrolase family 3 C-terminal domain"/>
    <property type="match status" value="1"/>
</dbReference>
<dbReference type="InterPro" id="IPR036881">
    <property type="entry name" value="Glyco_hydro_3_C_sf"/>
</dbReference>
<keyword evidence="7" id="KW-1185">Reference proteome</keyword>
<evidence type="ECO:0000313" key="6">
    <source>
        <dbReference type="EMBL" id="OAM89387.1"/>
    </source>
</evidence>
<dbReference type="Gene3D" id="3.20.20.300">
    <property type="entry name" value="Glycoside hydrolase, family 3, N-terminal domain"/>
    <property type="match status" value="1"/>
</dbReference>
<name>A0A178IJD0_9BACT</name>
<dbReference type="FunFam" id="2.60.40.10:FF:000495">
    <property type="entry name" value="Periplasmic beta-glucosidase"/>
    <property type="match status" value="1"/>
</dbReference>
<dbReference type="GO" id="GO:0009044">
    <property type="term" value="F:xylan 1,4-beta-xylosidase activity"/>
    <property type="evidence" value="ECO:0007669"/>
    <property type="project" value="InterPro"/>
</dbReference>
<dbReference type="InterPro" id="IPR044993">
    <property type="entry name" value="BXL"/>
</dbReference>
<dbReference type="OrthoDB" id="9805821at2"/>
<dbReference type="InterPro" id="IPR036962">
    <property type="entry name" value="Glyco_hydro_3_N_sf"/>
</dbReference>
<dbReference type="PANTHER" id="PTHR42721">
    <property type="entry name" value="SUGAR HYDROLASE-RELATED"/>
    <property type="match status" value="1"/>
</dbReference>
<dbReference type="RefSeq" id="WP_068770697.1">
    <property type="nucleotide sequence ID" value="NZ_CP109796.1"/>
</dbReference>
<dbReference type="Proteomes" id="UP000078486">
    <property type="component" value="Unassembled WGS sequence"/>
</dbReference>